<evidence type="ECO:0000313" key="5">
    <source>
        <dbReference type="EMBL" id="ACY21976.1"/>
    </source>
</evidence>
<dbReference type="Gene3D" id="3.20.20.60">
    <property type="entry name" value="Phosphoenolpyruvate-binding domains"/>
    <property type="match status" value="1"/>
</dbReference>
<accession>D0L8Y5</accession>
<dbReference type="HOGENOM" id="CLU_707531_0_0_11"/>
<dbReference type="PANTHER" id="PTHR32308">
    <property type="entry name" value="LYASE BETA SUBUNIT, PUTATIVE (AFU_ORTHOLOGUE AFUA_4G13030)-RELATED"/>
    <property type="match status" value="1"/>
</dbReference>
<evidence type="ECO:0000256" key="4">
    <source>
        <dbReference type="SAM" id="MobiDB-lite"/>
    </source>
</evidence>
<organism evidence="5 6">
    <name type="scientific">Gordonia bronchialis (strain ATCC 25592 / DSM 43247 / BCRC 13721 / JCM 3198 / KCTC 3076 / NBRC 16047 / NCTC 10667)</name>
    <name type="common">Rhodococcus bronchialis</name>
    <dbReference type="NCBI Taxonomy" id="526226"/>
    <lineage>
        <taxon>Bacteria</taxon>
        <taxon>Bacillati</taxon>
        <taxon>Actinomycetota</taxon>
        <taxon>Actinomycetes</taxon>
        <taxon>Mycobacteriales</taxon>
        <taxon>Gordoniaceae</taxon>
        <taxon>Gordonia</taxon>
    </lineage>
</organism>
<dbReference type="RefSeq" id="WP_012834498.1">
    <property type="nucleotide sequence ID" value="NC_013441.1"/>
</dbReference>
<dbReference type="GO" id="GO:0000287">
    <property type="term" value="F:magnesium ion binding"/>
    <property type="evidence" value="ECO:0007669"/>
    <property type="project" value="TreeGrafter"/>
</dbReference>
<dbReference type="PANTHER" id="PTHR32308:SF10">
    <property type="entry name" value="CITRATE LYASE SUBUNIT BETA"/>
    <property type="match status" value="1"/>
</dbReference>
<dbReference type="OrthoDB" id="9808769at2"/>
<dbReference type="InterPro" id="IPR040442">
    <property type="entry name" value="Pyrv_kinase-like_dom_sf"/>
</dbReference>
<comment type="cofactor">
    <cofactor evidence="1">
        <name>Mg(2+)</name>
        <dbReference type="ChEBI" id="CHEBI:18420"/>
    </cofactor>
</comment>
<sequence>MSSASGVPRPGPHRALHPDTRSAVDAILDDVDADLARQFPGDDAAAQPVHTAYLSAADADPGTPAYWGEQARAIAEAAAATLADLADAPIADLVLARLRSNPIVDARIDLEDGYGRRPDAVEDADARRAGETLAAWSADRPHAPRVAGIRAKGLGAAERARGIRTLELVLDAAGGVPDGFVFTVPKLRDVRQVDAVNLICADLERAHGLSEGALRYELQVEIPQAVLGADGRATVAEAIHRGRPRLSGLHYGTYDYSAACGIVSAQQSLTHPVADHAKDVMQAAAAHTGVWVSDGSTQVVPVGDPGQVAAALERHHALVTRSLKRGLYQGWDMHPGHLVTRWTAVIDFFRQAMPTAAARLQAYFEHVSGSEVLDEPATAMSLALVIERGIAAGAFTAAEVTTIAPLCTEARLQTLRAHGGSLGG</sequence>
<dbReference type="GO" id="GO:0006107">
    <property type="term" value="P:oxaloacetate metabolic process"/>
    <property type="evidence" value="ECO:0007669"/>
    <property type="project" value="TreeGrafter"/>
</dbReference>
<keyword evidence="6" id="KW-1185">Reference proteome</keyword>
<dbReference type="InterPro" id="IPR015813">
    <property type="entry name" value="Pyrv/PenolPyrv_kinase-like_dom"/>
</dbReference>
<reference evidence="5 6" key="2">
    <citation type="journal article" date="2010" name="Stand. Genomic Sci.">
        <title>Complete genome sequence of Gordonia bronchialis type strain (3410).</title>
        <authorList>
            <person name="Ivanova N."/>
            <person name="Sikorski J."/>
            <person name="Jando M."/>
            <person name="Lapidus A."/>
            <person name="Nolan M."/>
            <person name="Lucas S."/>
            <person name="Del Rio T.G."/>
            <person name="Tice H."/>
            <person name="Copeland A."/>
            <person name="Cheng J.F."/>
            <person name="Chen F."/>
            <person name="Bruce D."/>
            <person name="Goodwin L."/>
            <person name="Pitluck S."/>
            <person name="Mavromatis K."/>
            <person name="Ovchinnikova G."/>
            <person name="Pati A."/>
            <person name="Chen A."/>
            <person name="Palaniappan K."/>
            <person name="Land M."/>
            <person name="Hauser L."/>
            <person name="Chang Y.J."/>
            <person name="Jeffries C.D."/>
            <person name="Chain P."/>
            <person name="Saunders E."/>
            <person name="Han C."/>
            <person name="Detter J.C."/>
            <person name="Brettin T."/>
            <person name="Rohde M."/>
            <person name="Goker M."/>
            <person name="Bristow J."/>
            <person name="Eisen J.A."/>
            <person name="Markowitz V."/>
            <person name="Hugenholtz P."/>
            <person name="Klenk H.P."/>
            <person name="Kyrpides N.C."/>
        </authorList>
    </citation>
    <scope>NUCLEOTIDE SEQUENCE [LARGE SCALE GENOMIC DNA]</scope>
    <source>
        <strain evidence="6">ATCC 25592 / DSM 43247 / BCRC 13721 / JCM 3198 / KCTC 3076 / NBRC 16047 / NCTC 10667</strain>
    </source>
</reference>
<evidence type="ECO:0000256" key="1">
    <source>
        <dbReference type="ARBA" id="ARBA00001946"/>
    </source>
</evidence>
<evidence type="ECO:0008006" key="7">
    <source>
        <dbReference type="Google" id="ProtNLM"/>
    </source>
</evidence>
<proteinExistence type="predicted"/>
<feature type="region of interest" description="Disordered" evidence="4">
    <location>
        <begin position="1"/>
        <end position="21"/>
    </location>
</feature>
<gene>
    <name evidence="5" type="ordered locus">Gbro_2758</name>
</gene>
<reference evidence="6" key="1">
    <citation type="submission" date="2009-10" db="EMBL/GenBank/DDBJ databases">
        <title>The complete chromosome of Gordonia bronchialis DSM 43247.</title>
        <authorList>
            <consortium name="US DOE Joint Genome Institute (JGI-PGF)"/>
            <person name="Lucas S."/>
            <person name="Copeland A."/>
            <person name="Lapidus A."/>
            <person name="Glavina del Rio T."/>
            <person name="Dalin E."/>
            <person name="Tice H."/>
            <person name="Bruce D."/>
            <person name="Goodwin L."/>
            <person name="Pitluck S."/>
            <person name="Kyrpides N."/>
            <person name="Mavromatis K."/>
            <person name="Ivanova N."/>
            <person name="Ovchinnikova G."/>
            <person name="Saunders E."/>
            <person name="Brettin T."/>
            <person name="Detter J.C."/>
            <person name="Han C."/>
            <person name="Larimer F."/>
            <person name="Land M."/>
            <person name="Hauser L."/>
            <person name="Markowitz V."/>
            <person name="Cheng J.-F."/>
            <person name="Hugenholtz P."/>
            <person name="Woyke T."/>
            <person name="Wu D."/>
            <person name="Jando M."/>
            <person name="Schneider S."/>
            <person name="Goeker M."/>
            <person name="Klenk H.-P."/>
            <person name="Eisen J.A."/>
        </authorList>
    </citation>
    <scope>NUCLEOTIDE SEQUENCE [LARGE SCALE GENOMIC DNA]</scope>
    <source>
        <strain evidence="6">ATCC 25592 / DSM 43247 / BCRC 13721 / JCM 3198 / KCTC 3076 / NBRC 16047 / NCTC 10667</strain>
    </source>
</reference>
<dbReference type="GO" id="GO:0003824">
    <property type="term" value="F:catalytic activity"/>
    <property type="evidence" value="ECO:0007669"/>
    <property type="project" value="InterPro"/>
</dbReference>
<dbReference type="STRING" id="526226.Gbro_2758"/>
<dbReference type="eggNOG" id="COG2301">
    <property type="taxonomic scope" value="Bacteria"/>
</dbReference>
<dbReference type="KEGG" id="gbr:Gbro_2758"/>
<dbReference type="InterPro" id="IPR054255">
    <property type="entry name" value="DUF6986"/>
</dbReference>
<keyword evidence="2" id="KW-0479">Metal-binding</keyword>
<keyword evidence="3" id="KW-0460">Magnesium</keyword>
<evidence type="ECO:0000256" key="3">
    <source>
        <dbReference type="ARBA" id="ARBA00022842"/>
    </source>
</evidence>
<dbReference type="AlphaFoldDB" id="D0L8Y5"/>
<evidence type="ECO:0000313" key="6">
    <source>
        <dbReference type="Proteomes" id="UP000001219"/>
    </source>
</evidence>
<dbReference type="Pfam" id="PF22484">
    <property type="entry name" value="DUF6986"/>
    <property type="match status" value="1"/>
</dbReference>
<name>D0L8Y5_GORB4</name>
<protein>
    <recommendedName>
        <fullName evidence="7">HpcH/HpaI aldolase</fullName>
    </recommendedName>
</protein>
<dbReference type="SUPFAM" id="SSF51621">
    <property type="entry name" value="Phosphoenolpyruvate/pyruvate domain"/>
    <property type="match status" value="1"/>
</dbReference>
<dbReference type="EMBL" id="CP001802">
    <property type="protein sequence ID" value="ACY21976.1"/>
    <property type="molecule type" value="Genomic_DNA"/>
</dbReference>
<dbReference type="Proteomes" id="UP000001219">
    <property type="component" value="Chromosome"/>
</dbReference>
<evidence type="ECO:0000256" key="2">
    <source>
        <dbReference type="ARBA" id="ARBA00022723"/>
    </source>
</evidence>